<feature type="coiled-coil region" evidence="1">
    <location>
        <begin position="158"/>
        <end position="213"/>
    </location>
</feature>
<dbReference type="RefSeq" id="WP_381496446.1">
    <property type="nucleotide sequence ID" value="NZ_JBHUOM010000001.1"/>
</dbReference>
<keyword evidence="3" id="KW-1185">Reference proteome</keyword>
<dbReference type="Proteomes" id="UP001597512">
    <property type="component" value="Unassembled WGS sequence"/>
</dbReference>
<sequence length="222" mass="25410">MKKDKLERFVRDNREAFDDKEPPNAMWQKIEAGLEGPGLEGFGLEKSGLEDSGSEVNGLDKQRPIKETPFRQVHKNPTRIQGRQIGWPSLDWRVAASVAVLLLAGAFMYMNQQYGVTHQPEVVAASPMYAKEVVHYTRLIDDKRIELKQMTEGNPALYQEFSTDLDRLEKSYQSLKADLPQNPNQEVLIQAMIQNLQLQINLLNEQLSVIQRIKQQTHENPV</sequence>
<evidence type="ECO:0000313" key="2">
    <source>
        <dbReference type="EMBL" id="MFD2932242.1"/>
    </source>
</evidence>
<protein>
    <recommendedName>
        <fullName evidence="4">Anti-sigma factor</fullName>
    </recommendedName>
</protein>
<evidence type="ECO:0008006" key="4">
    <source>
        <dbReference type="Google" id="ProtNLM"/>
    </source>
</evidence>
<gene>
    <name evidence="2" type="ORF">ACFS25_00530</name>
</gene>
<organism evidence="2 3">
    <name type="scientific">Spirosoma flavum</name>
    <dbReference type="NCBI Taxonomy" id="2048557"/>
    <lineage>
        <taxon>Bacteria</taxon>
        <taxon>Pseudomonadati</taxon>
        <taxon>Bacteroidota</taxon>
        <taxon>Cytophagia</taxon>
        <taxon>Cytophagales</taxon>
        <taxon>Cytophagaceae</taxon>
        <taxon>Spirosoma</taxon>
    </lineage>
</organism>
<comment type="caution">
    <text evidence="2">The sequence shown here is derived from an EMBL/GenBank/DDBJ whole genome shotgun (WGS) entry which is preliminary data.</text>
</comment>
<dbReference type="EMBL" id="JBHUOM010000001">
    <property type="protein sequence ID" value="MFD2932242.1"/>
    <property type="molecule type" value="Genomic_DNA"/>
</dbReference>
<proteinExistence type="predicted"/>
<evidence type="ECO:0000256" key="1">
    <source>
        <dbReference type="SAM" id="Coils"/>
    </source>
</evidence>
<keyword evidence="1" id="KW-0175">Coiled coil</keyword>
<name>A0ABW6ACV5_9BACT</name>
<accession>A0ABW6ACV5</accession>
<reference evidence="3" key="1">
    <citation type="journal article" date="2019" name="Int. J. Syst. Evol. Microbiol.">
        <title>The Global Catalogue of Microorganisms (GCM) 10K type strain sequencing project: providing services to taxonomists for standard genome sequencing and annotation.</title>
        <authorList>
            <consortium name="The Broad Institute Genomics Platform"/>
            <consortium name="The Broad Institute Genome Sequencing Center for Infectious Disease"/>
            <person name="Wu L."/>
            <person name="Ma J."/>
        </authorList>
    </citation>
    <scope>NUCLEOTIDE SEQUENCE [LARGE SCALE GENOMIC DNA]</scope>
    <source>
        <strain evidence="3">KCTC 52490</strain>
    </source>
</reference>
<evidence type="ECO:0000313" key="3">
    <source>
        <dbReference type="Proteomes" id="UP001597512"/>
    </source>
</evidence>